<feature type="signal peptide" evidence="1">
    <location>
        <begin position="1"/>
        <end position="18"/>
    </location>
</feature>
<keyword evidence="3" id="KW-1185">Reference proteome</keyword>
<protein>
    <recommendedName>
        <fullName evidence="4">Secreted protein</fullName>
    </recommendedName>
</protein>
<organism evidence="2 3">
    <name type="scientific">Gossypium tomentosum</name>
    <name type="common">Hawaiian cotton</name>
    <name type="synonym">Gossypium sandvicense</name>
    <dbReference type="NCBI Taxonomy" id="34277"/>
    <lineage>
        <taxon>Eukaryota</taxon>
        <taxon>Viridiplantae</taxon>
        <taxon>Streptophyta</taxon>
        <taxon>Embryophyta</taxon>
        <taxon>Tracheophyta</taxon>
        <taxon>Spermatophyta</taxon>
        <taxon>Magnoliopsida</taxon>
        <taxon>eudicotyledons</taxon>
        <taxon>Gunneridae</taxon>
        <taxon>Pentapetalae</taxon>
        <taxon>rosids</taxon>
        <taxon>malvids</taxon>
        <taxon>Malvales</taxon>
        <taxon>Malvaceae</taxon>
        <taxon>Malvoideae</taxon>
        <taxon>Gossypium</taxon>
    </lineage>
</organism>
<dbReference type="Proteomes" id="UP000322667">
    <property type="component" value="Chromosome D06"/>
</dbReference>
<evidence type="ECO:0000313" key="3">
    <source>
        <dbReference type="Proteomes" id="UP000322667"/>
    </source>
</evidence>
<feature type="chain" id="PRO_5023032761" description="Secreted protein" evidence="1">
    <location>
        <begin position="19"/>
        <end position="77"/>
    </location>
</feature>
<keyword evidence="1" id="KW-0732">Signal</keyword>
<dbReference type="EMBL" id="CM017628">
    <property type="protein sequence ID" value="TYH67536.1"/>
    <property type="molecule type" value="Genomic_DNA"/>
</dbReference>
<dbReference type="AlphaFoldDB" id="A0A5D2KLH5"/>
<evidence type="ECO:0000313" key="2">
    <source>
        <dbReference type="EMBL" id="TYH67536.1"/>
    </source>
</evidence>
<evidence type="ECO:0008006" key="4">
    <source>
        <dbReference type="Google" id="ProtNLM"/>
    </source>
</evidence>
<evidence type="ECO:0000256" key="1">
    <source>
        <dbReference type="SAM" id="SignalP"/>
    </source>
</evidence>
<name>A0A5D2KLH5_GOSTO</name>
<reference evidence="2 3" key="1">
    <citation type="submission" date="2019-07" db="EMBL/GenBank/DDBJ databases">
        <title>WGS assembly of Gossypium tomentosum.</title>
        <authorList>
            <person name="Chen Z.J."/>
            <person name="Sreedasyam A."/>
            <person name="Ando A."/>
            <person name="Song Q."/>
            <person name="De L."/>
            <person name="Hulse-Kemp A."/>
            <person name="Ding M."/>
            <person name="Ye W."/>
            <person name="Kirkbride R."/>
            <person name="Jenkins J."/>
            <person name="Plott C."/>
            <person name="Lovell J."/>
            <person name="Lin Y.-M."/>
            <person name="Vaughn R."/>
            <person name="Liu B."/>
            <person name="Li W."/>
            <person name="Simpson S."/>
            <person name="Scheffler B."/>
            <person name="Saski C."/>
            <person name="Grover C."/>
            <person name="Hu G."/>
            <person name="Conover J."/>
            <person name="Carlson J."/>
            <person name="Shu S."/>
            <person name="Boston L."/>
            <person name="Williams M."/>
            <person name="Peterson D."/>
            <person name="Mcgee K."/>
            <person name="Jones D."/>
            <person name="Wendel J."/>
            <person name="Stelly D."/>
            <person name="Grimwood J."/>
            <person name="Schmutz J."/>
        </authorList>
    </citation>
    <scope>NUCLEOTIDE SEQUENCE [LARGE SCALE GENOMIC DNA]</scope>
    <source>
        <strain evidence="2">7179.01</strain>
    </source>
</reference>
<proteinExistence type="predicted"/>
<accession>A0A5D2KLH5</accession>
<sequence>MRWILYLKFCLLINSVNSISCSVKAMKGDNLVNNLLSCSGDHSMLPSVKEGDRLLVHMLKRVIMKKDFVKHILTISP</sequence>
<gene>
    <name evidence="2" type="ORF">ES332_D06G194000v1</name>
</gene>